<dbReference type="Gene3D" id="3.90.70.80">
    <property type="match status" value="1"/>
</dbReference>
<reference evidence="1" key="1">
    <citation type="submission" date="2023-01" db="EMBL/GenBank/DDBJ databases">
        <title>Genome assembly of the deep-sea coral Lophelia pertusa.</title>
        <authorList>
            <person name="Herrera S."/>
            <person name="Cordes E."/>
        </authorList>
    </citation>
    <scope>NUCLEOTIDE SEQUENCE</scope>
    <source>
        <strain evidence="1">USNM1676648</strain>
        <tissue evidence="1">Polyp</tissue>
    </source>
</reference>
<sequence length="180" mass="19765">MAYINPVNDLRRLQFSSAARVATGGSFQRLQSLAKEISAKYNQPIDSINAGRMAMSVRMTDNTAMTLFEDGELKDDIRPIETTGDGNCLFNAASRAICQTEILASELRLRTALELILNPDFYRAHPVVTSSNVRTLSGGMWSKEGLYDAIVFSNNASKTLANKGFESALHDEICNTLHDG</sequence>
<dbReference type="EMBL" id="MU827311">
    <property type="protein sequence ID" value="KAJ7360198.1"/>
    <property type="molecule type" value="Genomic_DNA"/>
</dbReference>
<organism evidence="1 2">
    <name type="scientific">Desmophyllum pertusum</name>
    <dbReference type="NCBI Taxonomy" id="174260"/>
    <lineage>
        <taxon>Eukaryota</taxon>
        <taxon>Metazoa</taxon>
        <taxon>Cnidaria</taxon>
        <taxon>Anthozoa</taxon>
        <taxon>Hexacorallia</taxon>
        <taxon>Scleractinia</taxon>
        <taxon>Caryophylliina</taxon>
        <taxon>Caryophylliidae</taxon>
        <taxon>Desmophyllum</taxon>
    </lineage>
</organism>
<dbReference type="Proteomes" id="UP001163046">
    <property type="component" value="Unassembled WGS sequence"/>
</dbReference>
<proteinExistence type="predicted"/>
<evidence type="ECO:0008006" key="3">
    <source>
        <dbReference type="Google" id="ProtNLM"/>
    </source>
</evidence>
<dbReference type="AlphaFoldDB" id="A0A9W9YNF7"/>
<dbReference type="OrthoDB" id="5989585at2759"/>
<evidence type="ECO:0000313" key="1">
    <source>
        <dbReference type="EMBL" id="KAJ7360198.1"/>
    </source>
</evidence>
<keyword evidence="2" id="KW-1185">Reference proteome</keyword>
<protein>
    <recommendedName>
        <fullName evidence="3">OTU domain-containing protein</fullName>
    </recommendedName>
</protein>
<gene>
    <name evidence="1" type="ORF">OS493_018191</name>
</gene>
<name>A0A9W9YNF7_9CNID</name>
<accession>A0A9W9YNF7</accession>
<comment type="caution">
    <text evidence="1">The sequence shown here is derived from an EMBL/GenBank/DDBJ whole genome shotgun (WGS) entry which is preliminary data.</text>
</comment>
<evidence type="ECO:0000313" key="2">
    <source>
        <dbReference type="Proteomes" id="UP001163046"/>
    </source>
</evidence>